<evidence type="ECO:0000313" key="1">
    <source>
        <dbReference type="EMBL" id="QLL08993.1"/>
    </source>
</evidence>
<dbReference type="AlphaFoldDB" id="A0A7D6HX23"/>
<proteinExistence type="predicted"/>
<evidence type="ECO:0000313" key="2">
    <source>
        <dbReference type="Proteomes" id="UP000510682"/>
    </source>
</evidence>
<organism evidence="1 2">
    <name type="scientific">Mycobacterium vicinigordonae</name>
    <dbReference type="NCBI Taxonomy" id="1719132"/>
    <lineage>
        <taxon>Bacteria</taxon>
        <taxon>Bacillati</taxon>
        <taxon>Actinomycetota</taxon>
        <taxon>Actinomycetes</taxon>
        <taxon>Mycobacteriales</taxon>
        <taxon>Mycobacteriaceae</taxon>
        <taxon>Mycobacterium</taxon>
    </lineage>
</organism>
<reference evidence="1 2" key="2">
    <citation type="submission" date="2020-07" db="EMBL/GenBank/DDBJ databases">
        <authorList>
            <person name="Yu X."/>
        </authorList>
    </citation>
    <scope>NUCLEOTIDE SEQUENCE [LARGE SCALE GENOMIC DNA]</scope>
    <source>
        <strain evidence="2">24</strain>
    </source>
</reference>
<reference evidence="2" key="3">
    <citation type="submission" date="2023-07" db="EMBL/GenBank/DDBJ databases">
        <title>Description of Mycobacterium gordonae subsp. intergordonae subsp.nov. and Mycobacterium gordonae subsp. gordonae subsp. nov.</title>
        <authorList>
            <person name="Huang H."/>
        </authorList>
    </citation>
    <scope>NUCLEOTIDE SEQUENCE [LARGE SCALE GENOMIC DNA]</scope>
    <source>
        <strain evidence="2">24</strain>
    </source>
</reference>
<reference evidence="2" key="1">
    <citation type="submission" date="2020-07" db="EMBL/GenBank/DDBJ databases">
        <title>Description of Mycobacterium gordonae subsp. intergordonae subsp.nov. and Mycobacterium gordonae subsp. gordonae subsp. nov.</title>
        <authorList>
            <person name="Yu X."/>
        </authorList>
    </citation>
    <scope>NUCLEOTIDE SEQUENCE [LARGE SCALE GENOMIC DNA]</scope>
    <source>
        <strain evidence="2">24</strain>
    </source>
</reference>
<keyword evidence="2" id="KW-1185">Reference proteome</keyword>
<name>A0A7D6HX23_9MYCO</name>
<sequence length="518" mass="56779">MTITIPDGQPNNRFMRFVRAPIRENSDLPSLFPLKPATRPMRLGIDTTTLPQPPDGYLATFFERDEIAFELLVPADGEVPDAWTAALRDPLVHEVGFTTVDRAAKELDTRFIWIKTESERMSSSTRAHFFEIYQHLDAQTAPAEAEPISLADRHRAAAYAAAAAELGIDLIVTGASTAGRSDVADNDVVASVTPDDAVAVIGHYLRMTHNPVVEVQRGRLVGGGTWERTESTSTIANFYDWGVTSEMPYFDVFPQLAARHTDFDTISALRSIRARLARAARALDEMLAALSNWHDRSHGADVVETAAEAFDRELLYLAAAFDIYGRRFPLLIDPTRDASRFRFSLDGRGYINDHLVREYPAAALGDVTRLHVYAGVCKVLRNHIHDGILPVDQHPGRQYGNSMNIGLNLDAMPELAPGANNGMLQEHYEALGVWRADAAEVFGSPVMVADLATAGHTLMGAGLALIEAFTKLILRNTPQAASNHSPLLGCVQAIPGETEPPPPERAVFHSALCGWYPP</sequence>
<dbReference type="RefSeq" id="WP_180917578.1">
    <property type="nucleotide sequence ID" value="NZ_CP059165.1"/>
</dbReference>
<dbReference type="KEGG" id="mgor:H0P51_08930"/>
<protein>
    <submittedName>
        <fullName evidence="1">Uncharacterized protein</fullName>
    </submittedName>
</protein>
<dbReference type="EMBL" id="CP059165">
    <property type="protein sequence ID" value="QLL08993.1"/>
    <property type="molecule type" value="Genomic_DNA"/>
</dbReference>
<dbReference type="Proteomes" id="UP000510682">
    <property type="component" value="Chromosome"/>
</dbReference>
<accession>A0A7D6HX23</accession>
<gene>
    <name evidence="1" type="ORF">H0P51_08930</name>
</gene>